<dbReference type="RefSeq" id="WP_038647440.1">
    <property type="nucleotide sequence ID" value="NZ_CP009454.1"/>
</dbReference>
<evidence type="ECO:0008006" key="3">
    <source>
        <dbReference type="Google" id="ProtNLM"/>
    </source>
</evidence>
<keyword evidence="2" id="KW-1185">Reference proteome</keyword>
<gene>
    <name evidence="1" type="ORF">LH22_14305</name>
</gene>
<dbReference type="EMBL" id="CP009454">
    <property type="protein sequence ID" value="AIR86569.1"/>
    <property type="molecule type" value="Genomic_DNA"/>
</dbReference>
<dbReference type="Proteomes" id="UP000029495">
    <property type="component" value="Chromosome"/>
</dbReference>
<evidence type="ECO:0000313" key="2">
    <source>
        <dbReference type="Proteomes" id="UP000029495"/>
    </source>
</evidence>
<accession>A0ABM5RKX1</accession>
<reference evidence="1 2" key="1">
    <citation type="submission" date="2014-09" db="EMBL/GenBank/DDBJ databases">
        <authorList>
            <person name="Chan K.-G."/>
        </authorList>
    </citation>
    <scope>NUCLEOTIDE SEQUENCE [LARGE SCALE GENOMIC DNA]</scope>
    <source>
        <strain evidence="1 2">ND04</strain>
    </source>
</reference>
<organism evidence="1 2">
    <name type="scientific">Pantoea rwandensis</name>
    <dbReference type="NCBI Taxonomy" id="1076550"/>
    <lineage>
        <taxon>Bacteria</taxon>
        <taxon>Pseudomonadati</taxon>
        <taxon>Pseudomonadota</taxon>
        <taxon>Gammaproteobacteria</taxon>
        <taxon>Enterobacterales</taxon>
        <taxon>Erwiniaceae</taxon>
        <taxon>Pantoea</taxon>
    </lineage>
</organism>
<name>A0ABM5RKX1_9GAMM</name>
<evidence type="ECO:0000313" key="1">
    <source>
        <dbReference type="EMBL" id="AIR86569.1"/>
    </source>
</evidence>
<protein>
    <recommendedName>
        <fullName evidence="3">EscG/YscG/SsaH family type III secretion system needle protein co-chaperone</fullName>
    </recommendedName>
</protein>
<proteinExistence type="predicted"/>
<sequence>MLFQDHEESHIIIGEAALSLALCRKEISVANLFSQLGLMSKSENNIDRLTQIAKARSWLMSFESPSVAEEQIPYLQTLVGLNNELN</sequence>